<evidence type="ECO:0000256" key="2">
    <source>
        <dbReference type="SAM" id="Phobius"/>
    </source>
</evidence>
<evidence type="ECO:0000256" key="1">
    <source>
        <dbReference type="SAM" id="MobiDB-lite"/>
    </source>
</evidence>
<protein>
    <submittedName>
        <fullName evidence="3">Uncharacterized protein</fullName>
    </submittedName>
</protein>
<feature type="region of interest" description="Disordered" evidence="1">
    <location>
        <begin position="144"/>
        <end position="165"/>
    </location>
</feature>
<evidence type="ECO:0000313" key="3">
    <source>
        <dbReference type="EMBL" id="OXA60440.1"/>
    </source>
</evidence>
<gene>
    <name evidence="3" type="ORF">Fcan01_05225</name>
</gene>
<dbReference type="Proteomes" id="UP000198287">
    <property type="component" value="Unassembled WGS sequence"/>
</dbReference>
<name>A0A226ET86_FOLCA</name>
<accession>A0A226ET86</accession>
<dbReference type="AlphaFoldDB" id="A0A226ET86"/>
<dbReference type="EMBL" id="LNIX01000002">
    <property type="protein sequence ID" value="OXA60440.1"/>
    <property type="molecule type" value="Genomic_DNA"/>
</dbReference>
<comment type="caution">
    <text evidence="3">The sequence shown here is derived from an EMBL/GenBank/DDBJ whole genome shotgun (WGS) entry which is preliminary data.</text>
</comment>
<sequence>MDIVDMVLGIFACYVFTILVLVIRCIIQGIFLVCYGELEEETENERKMRQYSVDVFSVFIEDNENTKEKQDQNKEVDIPINHDVSPGGGIEKENTVAIKIEKTVINNTNFEEKPENLPKIVENVELEKDDHQDEITVNEVTVEMDASDNDLPNDGDFKDCAESNA</sequence>
<feature type="region of interest" description="Disordered" evidence="1">
    <location>
        <begin position="65"/>
        <end position="89"/>
    </location>
</feature>
<feature type="transmembrane region" description="Helical" evidence="2">
    <location>
        <begin position="6"/>
        <end position="27"/>
    </location>
</feature>
<keyword evidence="2" id="KW-1133">Transmembrane helix</keyword>
<keyword evidence="4" id="KW-1185">Reference proteome</keyword>
<keyword evidence="2" id="KW-0472">Membrane</keyword>
<keyword evidence="2" id="KW-0812">Transmembrane</keyword>
<feature type="compositionally biased region" description="Basic and acidic residues" evidence="1">
    <location>
        <begin position="65"/>
        <end position="77"/>
    </location>
</feature>
<feature type="compositionally biased region" description="Basic and acidic residues" evidence="1">
    <location>
        <begin position="155"/>
        <end position="165"/>
    </location>
</feature>
<proteinExistence type="predicted"/>
<reference evidence="3 4" key="1">
    <citation type="submission" date="2015-12" db="EMBL/GenBank/DDBJ databases">
        <title>The genome of Folsomia candida.</title>
        <authorList>
            <person name="Faddeeva A."/>
            <person name="Derks M.F."/>
            <person name="Anvar Y."/>
            <person name="Smit S."/>
            <person name="Van Straalen N."/>
            <person name="Roelofs D."/>
        </authorList>
    </citation>
    <scope>NUCLEOTIDE SEQUENCE [LARGE SCALE GENOMIC DNA]</scope>
    <source>
        <strain evidence="3 4">VU population</strain>
        <tissue evidence="3">Whole body</tissue>
    </source>
</reference>
<organism evidence="3 4">
    <name type="scientific">Folsomia candida</name>
    <name type="common">Springtail</name>
    <dbReference type="NCBI Taxonomy" id="158441"/>
    <lineage>
        <taxon>Eukaryota</taxon>
        <taxon>Metazoa</taxon>
        <taxon>Ecdysozoa</taxon>
        <taxon>Arthropoda</taxon>
        <taxon>Hexapoda</taxon>
        <taxon>Collembola</taxon>
        <taxon>Entomobryomorpha</taxon>
        <taxon>Isotomoidea</taxon>
        <taxon>Isotomidae</taxon>
        <taxon>Proisotominae</taxon>
        <taxon>Folsomia</taxon>
    </lineage>
</organism>
<evidence type="ECO:0000313" key="4">
    <source>
        <dbReference type="Proteomes" id="UP000198287"/>
    </source>
</evidence>